<feature type="transmembrane region" description="Helical" evidence="1">
    <location>
        <begin position="150"/>
        <end position="171"/>
    </location>
</feature>
<dbReference type="Proteomes" id="UP000014984">
    <property type="component" value="Chromosome"/>
</dbReference>
<dbReference type="HOGENOM" id="CLU_657058_0_0_14"/>
<dbReference type="AlphaFoldDB" id="S5LUU8"/>
<evidence type="ECO:0008006" key="4">
    <source>
        <dbReference type="Google" id="ProtNLM"/>
    </source>
</evidence>
<organism evidence="2 3">
    <name type="scientific">Spiroplasma taiwanense CT-1</name>
    <dbReference type="NCBI Taxonomy" id="1276220"/>
    <lineage>
        <taxon>Bacteria</taxon>
        <taxon>Bacillati</taxon>
        <taxon>Mycoplasmatota</taxon>
        <taxon>Mollicutes</taxon>
        <taxon>Entomoplasmatales</taxon>
        <taxon>Spiroplasmataceae</taxon>
        <taxon>Spiroplasma</taxon>
    </lineage>
</organism>
<feature type="transmembrane region" description="Helical" evidence="1">
    <location>
        <begin position="249"/>
        <end position="273"/>
    </location>
</feature>
<dbReference type="STRING" id="1276220.STAIW_v1c09880"/>
<feature type="transmembrane region" description="Helical" evidence="1">
    <location>
        <begin position="12"/>
        <end position="33"/>
    </location>
</feature>
<dbReference type="PATRIC" id="fig|1276220.3.peg.1007"/>
<accession>S5LUU8</accession>
<dbReference type="EMBL" id="CP005074">
    <property type="protein sequence ID" value="AGR41574.1"/>
    <property type="molecule type" value="Genomic_DNA"/>
</dbReference>
<keyword evidence="3" id="KW-1185">Reference proteome</keyword>
<feature type="transmembrane region" description="Helical" evidence="1">
    <location>
        <begin position="49"/>
        <end position="72"/>
    </location>
</feature>
<evidence type="ECO:0000313" key="3">
    <source>
        <dbReference type="Proteomes" id="UP000014984"/>
    </source>
</evidence>
<reference evidence="2 3" key="1">
    <citation type="journal article" date="2013" name="Genome Biol. Evol.">
        <title>Comparison of metabolic capacities and inference of gene content evolution in mosquito-associated Spiroplasma diminutum and S. taiwanense.</title>
        <authorList>
            <person name="Lo W.S."/>
            <person name="Ku C."/>
            <person name="Chen L.L."/>
            <person name="Chang T.H."/>
            <person name="Kuo C.H."/>
        </authorList>
    </citation>
    <scope>NUCLEOTIDE SEQUENCE [LARGE SCALE GENOMIC DNA]</scope>
    <source>
        <strain evidence="2">CT-1</strain>
    </source>
</reference>
<proteinExistence type="predicted"/>
<feature type="transmembrane region" description="Helical" evidence="1">
    <location>
        <begin position="84"/>
        <end position="106"/>
    </location>
</feature>
<keyword evidence="1" id="KW-1133">Transmembrane helix</keyword>
<sequence length="418" mass="50045">MKINKNLEFSIKLMVLIALVFFLIFDFLLQIYIPKRNLLGIPLMERFSIYYAYFTTQSNYAVVIYLVVALFMKKIYNTKPAFGIELAMTVYITLTMIVFWFGLLASANEIGTYNKANWISTIVLHLLIPSIMIGYFLVSCGDCYHSKRKYSKFALPLTCFYPFAYLIFVMIRGEIRFDIFSPDFYNYIYSNPNSDFWTNVWNSTSGVIKNNVHFTSQMWYPYWFLNIHNYTLSANGKIYESNMDTSMTLLVFTFIMAFIGITTLVISFQFFYLNFNNDKFYKWHDINGKLITKEEHDYRNKNRKFNQIKFKNEFKKEKIHKKSKFKVFKKTIENLPKDLKILELKKWRKKKDLEEKIRRAYLKQNVINRKTRKSEIKRLIASVNYKDRFIIKENLREAERYKKLVKNGVIVTKSKYVD</sequence>
<keyword evidence="1" id="KW-0472">Membrane</keyword>
<gene>
    <name evidence="2" type="ORF">STAIW_v1c09880</name>
</gene>
<evidence type="ECO:0000256" key="1">
    <source>
        <dbReference type="SAM" id="Phobius"/>
    </source>
</evidence>
<keyword evidence="1" id="KW-0812">Transmembrane</keyword>
<feature type="transmembrane region" description="Helical" evidence="1">
    <location>
        <begin position="118"/>
        <end position="138"/>
    </location>
</feature>
<dbReference type="KEGG" id="stai:STAIW_v1c09880"/>
<dbReference type="RefSeq" id="WP_020834713.1">
    <property type="nucleotide sequence ID" value="NC_021846.1"/>
</dbReference>
<protein>
    <recommendedName>
        <fullName evidence="4">Transmembrane protein</fullName>
    </recommendedName>
</protein>
<dbReference type="OrthoDB" id="390280at2"/>
<evidence type="ECO:0000313" key="2">
    <source>
        <dbReference type="EMBL" id="AGR41574.1"/>
    </source>
</evidence>
<dbReference type="NCBIfam" id="NF038065">
    <property type="entry name" value="Pr6Pr"/>
    <property type="match status" value="1"/>
</dbReference>
<name>S5LUU8_9MOLU</name>
<dbReference type="InterPro" id="IPR049713">
    <property type="entry name" value="Pr6Pr-like"/>
</dbReference>